<keyword evidence="3" id="KW-0068">Autocatalytic cleavage</keyword>
<dbReference type="InterPro" id="IPR013735">
    <property type="entry name" value="TF_NusA_N"/>
</dbReference>
<comment type="subunit">
    <text evidence="9">Monomer. Binds directly to the core enzyme of the DNA-dependent RNA polymerase and to nascent RNA.</text>
</comment>
<comment type="similarity">
    <text evidence="9">Belongs to the NusA family.</text>
</comment>
<dbReference type="InterPro" id="IPR030842">
    <property type="entry name" value="TF_NusA_bacterial"/>
</dbReference>
<dbReference type="GO" id="GO:0031564">
    <property type="term" value="P:transcription antitermination"/>
    <property type="evidence" value="ECO:0007669"/>
    <property type="project" value="UniProtKB-UniRule"/>
</dbReference>
<dbReference type="SUPFAM" id="SSF69705">
    <property type="entry name" value="Transcription factor NusA, N-terminal domain"/>
    <property type="match status" value="1"/>
</dbReference>
<dbReference type="InterPro" id="IPR004042">
    <property type="entry name" value="Intein_endonuc_central"/>
</dbReference>
<dbReference type="Gene3D" id="3.10.28.10">
    <property type="entry name" value="Homing endonucleases"/>
    <property type="match status" value="1"/>
</dbReference>
<evidence type="ECO:0000256" key="8">
    <source>
        <dbReference type="ARBA" id="ARBA00023163"/>
    </source>
</evidence>
<gene>
    <name evidence="9" type="primary">nusA</name>
    <name evidence="13" type="ORF">COU98_01480</name>
</gene>
<sequence>MDLKIFTSALNQIAQERGIPPEKVLETLEDAIAAAYKKDYGKKGQKIRAKLNPTTGEVDFWQIKLVVEKSMIYSEEELEKLKETKEVKEVEEGEETEKEKKIVFNPEKHIVLEEAKKMEPKIKTGEELQISLTPQKDYGRIAAQTAKQVILQKIREVEKQTVFNDYKSKEGEIISGIVQRIEKGNVLVDIGKTLGVLKREEQVPGEFYRPGQRMKFYILQVEEMPKGAAVILSRAHPKLISKLFELEVPEISSGSVAIKSIAREPGFRTKIAVVSVQQEIDPIGSCFPGKSLVLMEDFTLKPIVQLLKGEAVLTHLENRELITKTYKRIWNGTLVSFKIFGVHKNIEVTKEHPFLFTSNYEGKIEFREASKIKDGYLAIPIFDKLIFDKTIHHFEKEKDFLWVLGMYLAEGSLDQAEVNFTLSKKEKDKALKIKKTMEKYGGKVFIREPKHRPSVLAVILFGEYWRKLFKELGGQYCDRKIINSRLMFLEPKLQLEIFKGWRDGDGYLDKNRNKTVIVTTSEKLLWQMYYILLRNKIRANMQKRKEREDRKESYVLEIAHNKTKDYRGFFKNGYYFSRIRKIEKVPSSAGRRVYNLEVSKDNSYIVHSVAVHNCVGQRGTRIMAVVNELGGEKIDVVEWKENPEEFIANSLSPARVLEVKTDKKGTALVLVPEDQLSLAIGKDGRNVRLAANLTGWKIDIKSTTEEELAEKTTATEAVEEPTKDEGEKAEKKEPKEKKETKKKKTKK</sequence>
<dbReference type="GO" id="GO:0016539">
    <property type="term" value="P:intein-mediated protein splicing"/>
    <property type="evidence" value="ECO:0007669"/>
    <property type="project" value="InterPro"/>
</dbReference>
<evidence type="ECO:0000256" key="9">
    <source>
        <dbReference type="HAMAP-Rule" id="MF_00945"/>
    </source>
</evidence>
<evidence type="ECO:0000256" key="1">
    <source>
        <dbReference type="ARBA" id="ARBA00022472"/>
    </source>
</evidence>
<dbReference type="InterPro" id="IPR015946">
    <property type="entry name" value="KH_dom-like_a/b"/>
</dbReference>
<keyword evidence="2 9" id="KW-0963">Cytoplasm</keyword>
<dbReference type="Gene3D" id="3.30.1480.10">
    <property type="entry name" value="NusA, N-terminal domain"/>
    <property type="match status" value="1"/>
</dbReference>
<organism evidence="13 14">
    <name type="scientific">Candidatus Staskawiczbacteria bacterium CG10_big_fil_rev_8_21_14_0_10_38_10</name>
    <dbReference type="NCBI Taxonomy" id="1974891"/>
    <lineage>
        <taxon>Bacteria</taxon>
        <taxon>Candidatus Staskawicziibacteriota</taxon>
    </lineage>
</organism>
<dbReference type="GO" id="GO:0003700">
    <property type="term" value="F:DNA-binding transcription factor activity"/>
    <property type="evidence" value="ECO:0007669"/>
    <property type="project" value="InterPro"/>
</dbReference>
<dbReference type="FunFam" id="3.30.300.20:FF:000005">
    <property type="entry name" value="Transcription termination/antitermination protein NusA"/>
    <property type="match status" value="1"/>
</dbReference>
<dbReference type="AlphaFoldDB" id="A0A2H9T1B5"/>
<comment type="subcellular location">
    <subcellularLocation>
        <location evidence="9">Cytoplasm</location>
    </subcellularLocation>
</comment>
<dbReference type="Gene3D" id="2.40.50.140">
    <property type="entry name" value="Nucleic acid-binding proteins"/>
    <property type="match status" value="1"/>
</dbReference>
<comment type="function">
    <text evidence="9">Participates in both transcription termination and antitermination.</text>
</comment>
<dbReference type="Pfam" id="PF00575">
    <property type="entry name" value="S1"/>
    <property type="match status" value="1"/>
</dbReference>
<dbReference type="SMART" id="SM00305">
    <property type="entry name" value="HintC"/>
    <property type="match status" value="1"/>
</dbReference>
<dbReference type="InterPro" id="IPR025249">
    <property type="entry name" value="TF_NusA_KH_1st"/>
</dbReference>
<dbReference type="Gene3D" id="3.30.300.20">
    <property type="match status" value="3"/>
</dbReference>
<dbReference type="EMBL" id="PFEN01000026">
    <property type="protein sequence ID" value="PJE69541.1"/>
    <property type="molecule type" value="Genomic_DNA"/>
</dbReference>
<dbReference type="PROSITE" id="PS50818">
    <property type="entry name" value="INTEIN_C_TER"/>
    <property type="match status" value="1"/>
</dbReference>
<comment type="caution">
    <text evidence="13">The sequence shown here is derived from an EMBL/GenBank/DDBJ whole genome shotgun (WGS) entry which is preliminary data.</text>
</comment>
<dbReference type="InterPro" id="IPR030934">
    <property type="entry name" value="Intein_C"/>
</dbReference>
<keyword evidence="8 9" id="KW-0804">Transcription</keyword>
<evidence type="ECO:0000256" key="6">
    <source>
        <dbReference type="ARBA" id="ARBA00023000"/>
    </source>
</evidence>
<dbReference type="InterPro" id="IPR003029">
    <property type="entry name" value="S1_domain"/>
</dbReference>
<dbReference type="InterPro" id="IPR027434">
    <property type="entry name" value="Homing_endonucl"/>
</dbReference>
<dbReference type="Pfam" id="PF26594">
    <property type="entry name" value="KH_NusA_2nd"/>
    <property type="match status" value="1"/>
</dbReference>
<dbReference type="SUPFAM" id="SSF54814">
    <property type="entry name" value="Prokaryotic type KH domain (KH-domain type II)"/>
    <property type="match status" value="3"/>
</dbReference>
<feature type="domain" description="DOD-type homing endonuclease" evidence="12">
    <location>
        <begin position="403"/>
        <end position="537"/>
    </location>
</feature>
<dbReference type="SUPFAM" id="SSF51294">
    <property type="entry name" value="Hedgehog/intein (Hint) domain"/>
    <property type="match status" value="1"/>
</dbReference>
<evidence type="ECO:0000259" key="12">
    <source>
        <dbReference type="PROSITE" id="PS50819"/>
    </source>
</evidence>
<dbReference type="InterPro" id="IPR012340">
    <property type="entry name" value="NA-bd_OB-fold"/>
</dbReference>
<evidence type="ECO:0000259" key="11">
    <source>
        <dbReference type="PROSITE" id="PS50126"/>
    </source>
</evidence>
<dbReference type="SUPFAM" id="SSF55608">
    <property type="entry name" value="Homing endonucleases"/>
    <property type="match status" value="1"/>
</dbReference>
<dbReference type="HAMAP" id="MF_00945_B">
    <property type="entry name" value="NusA_B"/>
    <property type="match status" value="1"/>
</dbReference>
<evidence type="ECO:0000256" key="10">
    <source>
        <dbReference type="SAM" id="MobiDB-lite"/>
    </source>
</evidence>
<dbReference type="NCBIfam" id="TIGR01443">
    <property type="entry name" value="intein_Cterm"/>
    <property type="match status" value="1"/>
</dbReference>
<accession>A0A2H9T1B5</accession>
<keyword evidence="5 9" id="KW-0694">RNA-binding</keyword>
<keyword evidence="4 9" id="KW-0889">Transcription antitermination</keyword>
<dbReference type="InterPro" id="IPR036844">
    <property type="entry name" value="Hint_dom_sf"/>
</dbReference>
<dbReference type="GO" id="GO:0006353">
    <property type="term" value="P:DNA-templated transcription termination"/>
    <property type="evidence" value="ECO:0007669"/>
    <property type="project" value="UniProtKB-UniRule"/>
</dbReference>
<evidence type="ECO:0000256" key="7">
    <source>
        <dbReference type="ARBA" id="ARBA00023015"/>
    </source>
</evidence>
<dbReference type="CDD" id="cd00081">
    <property type="entry name" value="Hint"/>
    <property type="match status" value="1"/>
</dbReference>
<dbReference type="GO" id="GO:0005829">
    <property type="term" value="C:cytosol"/>
    <property type="evidence" value="ECO:0007669"/>
    <property type="project" value="TreeGrafter"/>
</dbReference>
<dbReference type="InterPro" id="IPR003586">
    <property type="entry name" value="Hint_dom_C"/>
</dbReference>
<evidence type="ECO:0000313" key="14">
    <source>
        <dbReference type="Proteomes" id="UP000236946"/>
    </source>
</evidence>
<dbReference type="PANTHER" id="PTHR22648">
    <property type="entry name" value="TRANSCRIPTION TERMINATION FACTOR NUSA"/>
    <property type="match status" value="1"/>
</dbReference>
<protein>
    <recommendedName>
        <fullName evidence="9">Transcription termination/antitermination protein NusA</fullName>
    </recommendedName>
</protein>
<dbReference type="InterPro" id="IPR058582">
    <property type="entry name" value="KH_NusA_2nd"/>
</dbReference>
<dbReference type="PRINTS" id="PR00379">
    <property type="entry name" value="INTEIN"/>
</dbReference>
<name>A0A2H9T1B5_9BACT</name>
<evidence type="ECO:0000256" key="4">
    <source>
        <dbReference type="ARBA" id="ARBA00022814"/>
    </source>
</evidence>
<keyword evidence="1 9" id="KW-0806">Transcription termination</keyword>
<dbReference type="PROSITE" id="PS50126">
    <property type="entry name" value="S1"/>
    <property type="match status" value="1"/>
</dbReference>
<dbReference type="PROSITE" id="PS50819">
    <property type="entry name" value="INTEIN_ENDONUCLEASE"/>
    <property type="match status" value="1"/>
</dbReference>
<dbReference type="Pfam" id="PF08529">
    <property type="entry name" value="NusA_N"/>
    <property type="match status" value="1"/>
</dbReference>
<evidence type="ECO:0000313" key="13">
    <source>
        <dbReference type="EMBL" id="PJE69541.1"/>
    </source>
</evidence>
<dbReference type="Pfam" id="PF14528">
    <property type="entry name" value="LAGLIDADG_3"/>
    <property type="match status" value="1"/>
</dbReference>
<feature type="domain" description="S1 motif" evidence="11">
    <location>
        <begin position="171"/>
        <end position="235"/>
    </location>
</feature>
<dbReference type="SMART" id="SM00316">
    <property type="entry name" value="S1"/>
    <property type="match status" value="1"/>
</dbReference>
<dbReference type="InterPro" id="IPR036555">
    <property type="entry name" value="NusA_N_sf"/>
</dbReference>
<dbReference type="CDD" id="cd04455">
    <property type="entry name" value="S1_NusA"/>
    <property type="match status" value="1"/>
</dbReference>
<evidence type="ECO:0000256" key="3">
    <source>
        <dbReference type="ARBA" id="ARBA00022813"/>
    </source>
</evidence>
<dbReference type="InterPro" id="IPR004860">
    <property type="entry name" value="LAGLIDADG_dom"/>
</dbReference>
<reference evidence="14" key="1">
    <citation type="submission" date="2017-09" db="EMBL/GenBank/DDBJ databases">
        <title>Depth-based differentiation of microbial function through sediment-hosted aquifers and enrichment of novel symbionts in the deep terrestrial subsurface.</title>
        <authorList>
            <person name="Probst A.J."/>
            <person name="Ladd B."/>
            <person name="Jarett J.K."/>
            <person name="Geller-Mcgrath D.E."/>
            <person name="Sieber C.M.K."/>
            <person name="Emerson J.B."/>
            <person name="Anantharaman K."/>
            <person name="Thomas B.C."/>
            <person name="Malmstrom R."/>
            <person name="Stieglmeier M."/>
            <person name="Klingl A."/>
            <person name="Woyke T."/>
            <person name="Ryan C.M."/>
            <person name="Banfield J.F."/>
        </authorList>
    </citation>
    <scope>NUCLEOTIDE SEQUENCE [LARGE SCALE GENOMIC DNA]</scope>
</reference>
<dbReference type="Proteomes" id="UP000236946">
    <property type="component" value="Unassembled WGS sequence"/>
</dbReference>
<evidence type="ECO:0000256" key="2">
    <source>
        <dbReference type="ARBA" id="ARBA00022490"/>
    </source>
</evidence>
<evidence type="ECO:0000256" key="5">
    <source>
        <dbReference type="ARBA" id="ARBA00022884"/>
    </source>
</evidence>
<dbReference type="GO" id="GO:0004519">
    <property type="term" value="F:endonuclease activity"/>
    <property type="evidence" value="ECO:0007669"/>
    <property type="project" value="InterPro"/>
</dbReference>
<dbReference type="CDD" id="cd22529">
    <property type="entry name" value="KH-II_NusA_rpt2"/>
    <property type="match status" value="1"/>
</dbReference>
<dbReference type="SUPFAM" id="SSF50249">
    <property type="entry name" value="Nucleic acid-binding proteins"/>
    <property type="match status" value="1"/>
</dbReference>
<dbReference type="Pfam" id="PF13184">
    <property type="entry name" value="KH_NusA_1st"/>
    <property type="match status" value="2"/>
</dbReference>
<dbReference type="PROSITE" id="PS50084">
    <property type="entry name" value="KH_TYPE_1"/>
    <property type="match status" value="1"/>
</dbReference>
<feature type="region of interest" description="Disordered" evidence="10">
    <location>
        <begin position="705"/>
        <end position="747"/>
    </location>
</feature>
<dbReference type="GO" id="GO:0003723">
    <property type="term" value="F:RNA binding"/>
    <property type="evidence" value="ECO:0007669"/>
    <property type="project" value="UniProtKB-UniRule"/>
</dbReference>
<keyword evidence="7 9" id="KW-0805">Transcription regulation</keyword>
<keyword evidence="6" id="KW-0651">Protein splicing</keyword>
<dbReference type="InterPro" id="IPR006142">
    <property type="entry name" value="INTEIN"/>
</dbReference>
<dbReference type="PANTHER" id="PTHR22648:SF0">
    <property type="entry name" value="TRANSCRIPTION TERMINATION_ANTITERMINATION PROTEIN NUSA"/>
    <property type="match status" value="1"/>
</dbReference>
<feature type="compositionally biased region" description="Basic and acidic residues" evidence="10">
    <location>
        <begin position="720"/>
        <end position="739"/>
    </location>
</feature>
<proteinExistence type="inferred from homology"/>
<dbReference type="InterPro" id="IPR009019">
    <property type="entry name" value="KH_sf_prok-type"/>
</dbReference>